<evidence type="ECO:0000259" key="7">
    <source>
        <dbReference type="Pfam" id="PF00933"/>
    </source>
</evidence>
<comment type="similarity">
    <text evidence="2">Belongs to the glycosyl hydrolase 3 family.</text>
</comment>
<feature type="domain" description="Glycoside hydrolase family 3 N-terminal" evidence="7">
    <location>
        <begin position="68"/>
        <end position="396"/>
    </location>
</feature>
<dbReference type="FunFam" id="3.20.20.300:FF:000003">
    <property type="entry name" value="Beta-D-glucan exohydrolase isoenzyme ExoI"/>
    <property type="match status" value="1"/>
</dbReference>
<dbReference type="Proteomes" id="UP000822688">
    <property type="component" value="Chromosome 3"/>
</dbReference>
<feature type="domain" description="Glycoside hydrolase family 3 C-terminal" evidence="8">
    <location>
        <begin position="433"/>
        <end position="641"/>
    </location>
</feature>
<proteinExistence type="inferred from homology"/>
<dbReference type="FunFam" id="3.40.50.1700:FF:000002">
    <property type="entry name" value="Glycosyl hydrolase family protein"/>
    <property type="match status" value="1"/>
</dbReference>
<dbReference type="EC" id="3.2.1.21" evidence="3"/>
<comment type="catalytic activity">
    <reaction evidence="1">
        <text>Hydrolysis of terminal, non-reducing beta-D-glucosyl residues with release of beta-D-glucose.</text>
        <dbReference type="EC" id="3.2.1.21"/>
    </reaction>
</comment>
<dbReference type="Pfam" id="PF00933">
    <property type="entry name" value="Glyco_hydro_3"/>
    <property type="match status" value="1"/>
</dbReference>
<evidence type="ECO:0000256" key="6">
    <source>
        <dbReference type="ARBA" id="ARBA00023295"/>
    </source>
</evidence>
<reference evidence="9" key="1">
    <citation type="submission" date="2020-06" db="EMBL/GenBank/DDBJ databases">
        <title>WGS assembly of Ceratodon purpureus strain R40.</title>
        <authorList>
            <person name="Carey S.B."/>
            <person name="Jenkins J."/>
            <person name="Shu S."/>
            <person name="Lovell J.T."/>
            <person name="Sreedasyam A."/>
            <person name="Maumus F."/>
            <person name="Tiley G.P."/>
            <person name="Fernandez-Pozo N."/>
            <person name="Barry K."/>
            <person name="Chen C."/>
            <person name="Wang M."/>
            <person name="Lipzen A."/>
            <person name="Daum C."/>
            <person name="Saski C.A."/>
            <person name="Payton A.C."/>
            <person name="Mcbreen J.C."/>
            <person name="Conrad R.E."/>
            <person name="Kollar L.M."/>
            <person name="Olsson S."/>
            <person name="Huttunen S."/>
            <person name="Landis J.B."/>
            <person name="Wickett N.J."/>
            <person name="Johnson M.G."/>
            <person name="Rensing S.A."/>
            <person name="Grimwood J."/>
            <person name="Schmutz J."/>
            <person name="Mcdaniel S.F."/>
        </authorList>
    </citation>
    <scope>NUCLEOTIDE SEQUENCE</scope>
    <source>
        <strain evidence="9">R40</strain>
    </source>
</reference>
<name>A0A8T0IFG1_CERPU</name>
<dbReference type="GO" id="GO:0008422">
    <property type="term" value="F:beta-glucosidase activity"/>
    <property type="evidence" value="ECO:0007669"/>
    <property type="project" value="UniProtKB-EC"/>
</dbReference>
<dbReference type="PANTHER" id="PTHR30620">
    <property type="entry name" value="PERIPLASMIC BETA-GLUCOSIDASE-RELATED"/>
    <property type="match status" value="1"/>
</dbReference>
<keyword evidence="4" id="KW-0732">Signal</keyword>
<evidence type="ECO:0000256" key="1">
    <source>
        <dbReference type="ARBA" id="ARBA00000448"/>
    </source>
</evidence>
<evidence type="ECO:0000313" key="9">
    <source>
        <dbReference type="EMBL" id="KAG0582112.1"/>
    </source>
</evidence>
<evidence type="ECO:0000256" key="4">
    <source>
        <dbReference type="ARBA" id="ARBA00022729"/>
    </source>
</evidence>
<evidence type="ECO:0000256" key="2">
    <source>
        <dbReference type="ARBA" id="ARBA00005336"/>
    </source>
</evidence>
<sequence length="644" mass="70884">MALLIQGRLGLVMHLVQWRIRSGLGILLVLHFSLLFGESNGHERLPVLYKDSRQSVHVRVQDLLSRMTLEEKIGQMTQIEKTVANSTVLEKFKIGSILSSPFPSGKPGNFATAVQWANMTDSFQSAALRTRLSIPLIYGIDAVHGHNGVFGATIFPHNVGLGCTREPELLRRIGSATALEVRATGIPYVFGPCIAVCRDPRWGRCYESFSEDPEVVTSMTTIIDGLQGKAPPDWQGPYVQNSRKVAACAKHFVGDGGTVDGIDRNNTVISFQGLVNIHMRAYFDAVAKGVSTIMVSYSSWNGIKMHANRFLLTDILKGHLGFEGFLISDFQGIDRITEPPGVNYSDSVLLSINAGIDMVMVPYAYQNFSAIMKKHVMDRKIRMSRIDDAVSRILRVKFETGLFEAPYSSRRLNTLLGAPSHGALAREAVRKSLVLLKNGKPRSKALLPLDRNARKILVVGAHANDIGLQCGGWTITWQGSPGNITKGTTILEGILQTVSSKSKLHYKASPQKGYAKGKNYTYAIVVVGEQPYAEMNGDNMNLTLPDPYPGLIQDTCSHVPCVVVLISGRPLVMEKLVRFMDAFVAAWLPGTEGAGVAEVLFGKHEFQGKLSRTWFKRVDQLPMNIGDEDYDPLYPFGYGLKMGL</sequence>
<dbReference type="InterPro" id="IPR001764">
    <property type="entry name" value="Glyco_hydro_3_N"/>
</dbReference>
<evidence type="ECO:0000259" key="8">
    <source>
        <dbReference type="Pfam" id="PF01915"/>
    </source>
</evidence>
<keyword evidence="5" id="KW-0378">Hydrolase</keyword>
<dbReference type="SUPFAM" id="SSF51445">
    <property type="entry name" value="(Trans)glycosidases"/>
    <property type="match status" value="1"/>
</dbReference>
<gene>
    <name evidence="9" type="ORF">KC19_3G035200</name>
</gene>
<comment type="caution">
    <text evidence="9">The sequence shown here is derived from an EMBL/GenBank/DDBJ whole genome shotgun (WGS) entry which is preliminary data.</text>
</comment>
<evidence type="ECO:0000256" key="3">
    <source>
        <dbReference type="ARBA" id="ARBA00012744"/>
    </source>
</evidence>
<dbReference type="InterPro" id="IPR036962">
    <property type="entry name" value="Glyco_hydro_3_N_sf"/>
</dbReference>
<dbReference type="Pfam" id="PF01915">
    <property type="entry name" value="Glyco_hydro_3_C"/>
    <property type="match status" value="1"/>
</dbReference>
<dbReference type="AlphaFoldDB" id="A0A8T0IFG1"/>
<dbReference type="SUPFAM" id="SSF52279">
    <property type="entry name" value="Beta-D-glucan exohydrolase, C-terminal domain"/>
    <property type="match status" value="1"/>
</dbReference>
<dbReference type="InterPro" id="IPR002772">
    <property type="entry name" value="Glyco_hydro_3_C"/>
</dbReference>
<dbReference type="PRINTS" id="PR00133">
    <property type="entry name" value="GLHYDRLASE3"/>
</dbReference>
<dbReference type="InterPro" id="IPR051915">
    <property type="entry name" value="Cellulose_Degrad_GH3"/>
</dbReference>
<dbReference type="InterPro" id="IPR017853">
    <property type="entry name" value="GH"/>
</dbReference>
<dbReference type="PANTHER" id="PTHR30620:SF16">
    <property type="entry name" value="LYSOSOMAL BETA GLUCOSIDASE"/>
    <property type="match status" value="1"/>
</dbReference>
<dbReference type="GO" id="GO:0009251">
    <property type="term" value="P:glucan catabolic process"/>
    <property type="evidence" value="ECO:0007669"/>
    <property type="project" value="TreeGrafter"/>
</dbReference>
<dbReference type="Gene3D" id="3.20.20.300">
    <property type="entry name" value="Glycoside hydrolase, family 3, N-terminal domain"/>
    <property type="match status" value="1"/>
</dbReference>
<accession>A0A8T0IFG1</accession>
<dbReference type="Gene3D" id="3.40.50.1700">
    <property type="entry name" value="Glycoside hydrolase family 3 C-terminal domain"/>
    <property type="match status" value="1"/>
</dbReference>
<evidence type="ECO:0000256" key="5">
    <source>
        <dbReference type="ARBA" id="ARBA00022801"/>
    </source>
</evidence>
<organism evidence="9 10">
    <name type="scientific">Ceratodon purpureus</name>
    <name type="common">Fire moss</name>
    <name type="synonym">Dicranum purpureum</name>
    <dbReference type="NCBI Taxonomy" id="3225"/>
    <lineage>
        <taxon>Eukaryota</taxon>
        <taxon>Viridiplantae</taxon>
        <taxon>Streptophyta</taxon>
        <taxon>Embryophyta</taxon>
        <taxon>Bryophyta</taxon>
        <taxon>Bryophytina</taxon>
        <taxon>Bryopsida</taxon>
        <taxon>Dicranidae</taxon>
        <taxon>Pseudoditrichales</taxon>
        <taxon>Ditrichaceae</taxon>
        <taxon>Ceratodon</taxon>
    </lineage>
</organism>
<evidence type="ECO:0000313" key="10">
    <source>
        <dbReference type="Proteomes" id="UP000822688"/>
    </source>
</evidence>
<dbReference type="InterPro" id="IPR036881">
    <property type="entry name" value="Glyco_hydro_3_C_sf"/>
</dbReference>
<keyword evidence="6" id="KW-0326">Glycosidase</keyword>
<dbReference type="EMBL" id="CM026423">
    <property type="protein sequence ID" value="KAG0582112.1"/>
    <property type="molecule type" value="Genomic_DNA"/>
</dbReference>
<keyword evidence="10" id="KW-1185">Reference proteome</keyword>
<protein>
    <recommendedName>
        <fullName evidence="3">beta-glucosidase</fullName>
        <ecNumber evidence="3">3.2.1.21</ecNumber>
    </recommendedName>
</protein>